<protein>
    <recommendedName>
        <fullName evidence="3">ubiquitinyl hydrolase 1</fullName>
        <ecNumber evidence="3">3.4.19.12</ecNumber>
    </recommendedName>
</protein>
<dbReference type="InterPro" id="IPR001394">
    <property type="entry name" value="Peptidase_C19_UCH"/>
</dbReference>
<evidence type="ECO:0000256" key="2">
    <source>
        <dbReference type="ARBA" id="ARBA00009085"/>
    </source>
</evidence>
<dbReference type="AlphaFoldDB" id="C1N7I4"/>
<dbReference type="OrthoDB" id="289038at2759"/>
<dbReference type="EC" id="3.4.19.12" evidence="3"/>
<dbReference type="eggNOG" id="KOG1863">
    <property type="taxonomic scope" value="Eukaryota"/>
</dbReference>
<dbReference type="GO" id="GO:0005829">
    <property type="term" value="C:cytosol"/>
    <property type="evidence" value="ECO:0007669"/>
    <property type="project" value="TreeGrafter"/>
</dbReference>
<gene>
    <name evidence="9" type="ORF">MICPUCDRAFT_22557</name>
</gene>
<dbReference type="InterPro" id="IPR050164">
    <property type="entry name" value="Peptidase_C19"/>
</dbReference>
<dbReference type="GO" id="GO:0005634">
    <property type="term" value="C:nucleus"/>
    <property type="evidence" value="ECO:0007669"/>
    <property type="project" value="UniProtKB-SubCell"/>
</dbReference>
<organism evidence="10">
    <name type="scientific">Micromonas pusilla (strain CCMP1545)</name>
    <name type="common">Picoplanktonic green alga</name>
    <dbReference type="NCBI Taxonomy" id="564608"/>
    <lineage>
        <taxon>Eukaryota</taxon>
        <taxon>Viridiplantae</taxon>
        <taxon>Chlorophyta</taxon>
        <taxon>Mamiellophyceae</taxon>
        <taxon>Mamiellales</taxon>
        <taxon>Mamiellaceae</taxon>
        <taxon>Micromonas</taxon>
    </lineage>
</organism>
<evidence type="ECO:0000256" key="6">
    <source>
        <dbReference type="ARBA" id="ARBA00022801"/>
    </source>
</evidence>
<keyword evidence="7" id="KW-0788">Thiol protease</keyword>
<feature type="non-terminal residue" evidence="9">
    <location>
        <position position="284"/>
    </location>
</feature>
<keyword evidence="4" id="KW-0645">Protease</keyword>
<evidence type="ECO:0000313" key="10">
    <source>
        <dbReference type="Proteomes" id="UP000001876"/>
    </source>
</evidence>
<evidence type="ECO:0000256" key="5">
    <source>
        <dbReference type="ARBA" id="ARBA00022786"/>
    </source>
</evidence>
<evidence type="ECO:0000256" key="7">
    <source>
        <dbReference type="ARBA" id="ARBA00022807"/>
    </source>
</evidence>
<evidence type="ECO:0000259" key="8">
    <source>
        <dbReference type="PROSITE" id="PS50235"/>
    </source>
</evidence>
<dbReference type="Proteomes" id="UP000001876">
    <property type="component" value="Unassembled WGS sequence"/>
</dbReference>
<dbReference type="STRING" id="564608.C1N7I4"/>
<dbReference type="SUPFAM" id="SSF54001">
    <property type="entry name" value="Cysteine proteinases"/>
    <property type="match status" value="1"/>
</dbReference>
<dbReference type="GO" id="GO:0016579">
    <property type="term" value="P:protein deubiquitination"/>
    <property type="evidence" value="ECO:0007669"/>
    <property type="project" value="InterPro"/>
</dbReference>
<dbReference type="GeneID" id="9689347"/>
<feature type="non-terminal residue" evidence="9">
    <location>
        <position position="1"/>
    </location>
</feature>
<dbReference type="RefSeq" id="XP_003063906.1">
    <property type="nucleotide sequence ID" value="XM_003063860.1"/>
</dbReference>
<dbReference type="Gene3D" id="3.90.70.10">
    <property type="entry name" value="Cysteine proteinases"/>
    <property type="match status" value="1"/>
</dbReference>
<dbReference type="EMBL" id="GG663749">
    <property type="protein sequence ID" value="EEH52279.1"/>
    <property type="molecule type" value="Genomic_DNA"/>
</dbReference>
<evidence type="ECO:0000313" key="9">
    <source>
        <dbReference type="EMBL" id="EEH52279.1"/>
    </source>
</evidence>
<comment type="catalytic activity">
    <reaction evidence="1">
        <text>Thiol-dependent hydrolysis of ester, thioester, amide, peptide and isopeptide bonds formed by the C-terminal Gly of ubiquitin (a 76-residue protein attached to proteins as an intracellular targeting signal).</text>
        <dbReference type="EC" id="3.4.19.12"/>
    </reaction>
</comment>
<dbReference type="KEGG" id="mpp:MICPUCDRAFT_22557"/>
<dbReference type="PROSITE" id="PS50235">
    <property type="entry name" value="USP_3"/>
    <property type="match status" value="1"/>
</dbReference>
<dbReference type="InterPro" id="IPR038765">
    <property type="entry name" value="Papain-like_cys_pep_sf"/>
</dbReference>
<dbReference type="GO" id="GO:0004843">
    <property type="term" value="F:cysteine-type deubiquitinase activity"/>
    <property type="evidence" value="ECO:0007669"/>
    <property type="project" value="UniProtKB-EC"/>
</dbReference>
<evidence type="ECO:0000256" key="3">
    <source>
        <dbReference type="ARBA" id="ARBA00012759"/>
    </source>
</evidence>
<sequence length="284" mass="31273">HLRRLFAIMQAGARRFADPSAFASSLALETGTQQDGQEFLKLLLAGGEDAAGSHPSGNGDPSTVTTFVQEHYRGLSTYATICGRCGRASEASSKPVDFYEIELNVGAVVGGVYVGQGGADASRATTLSDGLRAYLEEEKLEGENQARSIHWSPYDRFSCERCERKCDATRAARLHALPPYLNVSLKRFVFDFDTMTRKKVTDAFEFPSSVDLSEFVSPLEGDRGGGRADDDARATYEYDLAFILVHRGQNATSGHYVALVKDTNDASRDATWWRFDDDEVDELR</sequence>
<accession>C1N7I4</accession>
<reference evidence="9 10" key="1">
    <citation type="journal article" date="2009" name="Science">
        <title>Green evolution and dynamic adaptations revealed by genomes of the marine picoeukaryotes Micromonas.</title>
        <authorList>
            <person name="Worden A.Z."/>
            <person name="Lee J.H."/>
            <person name="Mock T."/>
            <person name="Rouze P."/>
            <person name="Simmons M.P."/>
            <person name="Aerts A.L."/>
            <person name="Allen A.E."/>
            <person name="Cuvelier M.L."/>
            <person name="Derelle E."/>
            <person name="Everett M.V."/>
            <person name="Foulon E."/>
            <person name="Grimwood J."/>
            <person name="Gundlach H."/>
            <person name="Henrissat B."/>
            <person name="Napoli C."/>
            <person name="McDonald S.M."/>
            <person name="Parker M.S."/>
            <person name="Rombauts S."/>
            <person name="Salamov A."/>
            <person name="Von Dassow P."/>
            <person name="Badger J.H."/>
            <person name="Coutinho P.M."/>
            <person name="Demir E."/>
            <person name="Dubchak I."/>
            <person name="Gentemann C."/>
            <person name="Eikrem W."/>
            <person name="Gready J.E."/>
            <person name="John U."/>
            <person name="Lanier W."/>
            <person name="Lindquist E.A."/>
            <person name="Lucas S."/>
            <person name="Mayer K.F."/>
            <person name="Moreau H."/>
            <person name="Not F."/>
            <person name="Otillar R."/>
            <person name="Panaud O."/>
            <person name="Pangilinan J."/>
            <person name="Paulsen I."/>
            <person name="Piegu B."/>
            <person name="Poliakov A."/>
            <person name="Robbens S."/>
            <person name="Schmutz J."/>
            <person name="Toulza E."/>
            <person name="Wyss T."/>
            <person name="Zelensky A."/>
            <person name="Zhou K."/>
            <person name="Armbrust E.V."/>
            <person name="Bhattacharya D."/>
            <person name="Goodenough U.W."/>
            <person name="Van de Peer Y."/>
            <person name="Grigoriev I.V."/>
        </authorList>
    </citation>
    <scope>NUCLEOTIDE SEQUENCE [LARGE SCALE GENOMIC DNA]</scope>
    <source>
        <strain evidence="9 10">CCMP1545</strain>
    </source>
</reference>
<comment type="similarity">
    <text evidence="2">Belongs to the peptidase C19 family.</text>
</comment>
<keyword evidence="6" id="KW-0378">Hydrolase</keyword>
<keyword evidence="5" id="KW-0833">Ubl conjugation pathway</keyword>
<proteinExistence type="inferred from homology"/>
<feature type="domain" description="USP" evidence="8">
    <location>
        <begin position="1"/>
        <end position="284"/>
    </location>
</feature>
<evidence type="ECO:0000256" key="1">
    <source>
        <dbReference type="ARBA" id="ARBA00000707"/>
    </source>
</evidence>
<evidence type="ECO:0000256" key="4">
    <source>
        <dbReference type="ARBA" id="ARBA00022670"/>
    </source>
</evidence>
<dbReference type="Pfam" id="PF00443">
    <property type="entry name" value="UCH"/>
    <property type="match status" value="1"/>
</dbReference>
<dbReference type="PANTHER" id="PTHR24006">
    <property type="entry name" value="UBIQUITIN CARBOXYL-TERMINAL HYDROLASE"/>
    <property type="match status" value="1"/>
</dbReference>
<dbReference type="PANTHER" id="PTHR24006:SF722">
    <property type="entry name" value="UBIQUITIN CARBOXYL-TERMINAL HYDROLASE 48"/>
    <property type="match status" value="1"/>
</dbReference>
<dbReference type="InterPro" id="IPR028889">
    <property type="entry name" value="USP"/>
</dbReference>
<name>C1N7I4_MICPC</name>
<dbReference type="GO" id="GO:0006508">
    <property type="term" value="P:proteolysis"/>
    <property type="evidence" value="ECO:0007669"/>
    <property type="project" value="UniProtKB-KW"/>
</dbReference>
<keyword evidence="10" id="KW-1185">Reference proteome</keyword>